<dbReference type="STRING" id="370764.SAMN04489810_3105"/>
<proteinExistence type="predicted"/>
<dbReference type="Proteomes" id="UP000199009">
    <property type="component" value="Chromosome I"/>
</dbReference>
<sequence length="101" mass="11198">MVRGDNGAMPDSPTSDVRLLAPAQVAEILGVTVDEVMSLVEHRRLRGLRVGSPARWRVEEASIAEYLDEQAEEARRIALWRQSNEASFPELWGTGVLPQAD</sequence>
<feature type="domain" description="Helix-turn-helix" evidence="1">
    <location>
        <begin position="21"/>
        <end position="70"/>
    </location>
</feature>
<keyword evidence="3" id="KW-1185">Reference proteome</keyword>
<name>A0A1G8CKS0_9MICO</name>
<dbReference type="InterPro" id="IPR041657">
    <property type="entry name" value="HTH_17"/>
</dbReference>
<dbReference type="AlphaFoldDB" id="A0A1G8CKS0"/>
<organism evidence="2 3">
    <name type="scientific">Microbacterium pygmaeum</name>
    <dbReference type="NCBI Taxonomy" id="370764"/>
    <lineage>
        <taxon>Bacteria</taxon>
        <taxon>Bacillati</taxon>
        <taxon>Actinomycetota</taxon>
        <taxon>Actinomycetes</taxon>
        <taxon>Micrococcales</taxon>
        <taxon>Microbacteriaceae</taxon>
        <taxon>Microbacterium</taxon>
    </lineage>
</organism>
<gene>
    <name evidence="2" type="ORF">SAMN04489810_3105</name>
</gene>
<evidence type="ECO:0000259" key="1">
    <source>
        <dbReference type="Pfam" id="PF12728"/>
    </source>
</evidence>
<dbReference type="Pfam" id="PF12728">
    <property type="entry name" value="HTH_17"/>
    <property type="match status" value="1"/>
</dbReference>
<protein>
    <submittedName>
        <fullName evidence="2">DNA binding domain-containing protein, excisionase family</fullName>
    </submittedName>
</protein>
<reference evidence="2 3" key="1">
    <citation type="submission" date="2016-10" db="EMBL/GenBank/DDBJ databases">
        <authorList>
            <person name="de Groot N.N."/>
        </authorList>
    </citation>
    <scope>NUCLEOTIDE SEQUENCE [LARGE SCALE GENOMIC DNA]</scope>
    <source>
        <strain evidence="2 3">DSM 23142</strain>
    </source>
</reference>
<dbReference type="EMBL" id="LT629692">
    <property type="protein sequence ID" value="SDH46141.1"/>
    <property type="molecule type" value="Genomic_DNA"/>
</dbReference>
<evidence type="ECO:0000313" key="2">
    <source>
        <dbReference type="EMBL" id="SDH46141.1"/>
    </source>
</evidence>
<evidence type="ECO:0000313" key="3">
    <source>
        <dbReference type="Proteomes" id="UP000199009"/>
    </source>
</evidence>
<accession>A0A1G8CKS0</accession>